<evidence type="ECO:0000313" key="4">
    <source>
        <dbReference type="EMBL" id="ORX82725.1"/>
    </source>
</evidence>
<reference evidence="4 5" key="1">
    <citation type="submission" date="2016-08" db="EMBL/GenBank/DDBJ databases">
        <title>A Parts List for Fungal Cellulosomes Revealed by Comparative Genomics.</title>
        <authorList>
            <consortium name="DOE Joint Genome Institute"/>
            <person name="Haitjema C.H."/>
            <person name="Gilmore S.P."/>
            <person name="Henske J.K."/>
            <person name="Solomon K.V."/>
            <person name="De Groot R."/>
            <person name="Kuo A."/>
            <person name="Mondo S.J."/>
            <person name="Salamov A.A."/>
            <person name="Labutti K."/>
            <person name="Zhao Z."/>
            <person name="Chiniquy J."/>
            <person name="Barry K."/>
            <person name="Brewer H.M."/>
            <person name="Purvine S.O."/>
            <person name="Wright A.T."/>
            <person name="Boxma B."/>
            <person name="Van Alen T."/>
            <person name="Hackstein J.H."/>
            <person name="Baker S.E."/>
            <person name="Grigoriev I.V."/>
            <person name="O'Malley M.A."/>
        </authorList>
    </citation>
    <scope>NUCLEOTIDE SEQUENCE [LARGE SCALE GENOMIC DNA]</scope>
    <source>
        <strain evidence="4 5">S4</strain>
    </source>
</reference>
<name>A0A1Y1XAE5_9FUNG</name>
<organism evidence="4 5">
    <name type="scientific">Anaeromyces robustus</name>
    <dbReference type="NCBI Taxonomy" id="1754192"/>
    <lineage>
        <taxon>Eukaryota</taxon>
        <taxon>Fungi</taxon>
        <taxon>Fungi incertae sedis</taxon>
        <taxon>Chytridiomycota</taxon>
        <taxon>Chytridiomycota incertae sedis</taxon>
        <taxon>Neocallimastigomycetes</taxon>
        <taxon>Neocallimastigales</taxon>
        <taxon>Neocallimastigaceae</taxon>
        <taxon>Anaeromyces</taxon>
    </lineage>
</organism>
<dbReference type="PANTHER" id="PTHR28260">
    <property type="entry name" value="SPINDLE POLE BODY COMPONENT SPC105"/>
    <property type="match status" value="1"/>
</dbReference>
<evidence type="ECO:0000259" key="3">
    <source>
        <dbReference type="SMART" id="SM00787"/>
    </source>
</evidence>
<reference evidence="4 5" key="2">
    <citation type="submission" date="2016-08" db="EMBL/GenBank/DDBJ databases">
        <title>Pervasive Adenine N6-methylation of Active Genes in Fungi.</title>
        <authorList>
            <consortium name="DOE Joint Genome Institute"/>
            <person name="Mondo S.J."/>
            <person name="Dannebaum R.O."/>
            <person name="Kuo R.C."/>
            <person name="Labutti K."/>
            <person name="Haridas S."/>
            <person name="Kuo A."/>
            <person name="Salamov A."/>
            <person name="Ahrendt S.R."/>
            <person name="Lipzen A."/>
            <person name="Sullivan W."/>
            <person name="Andreopoulos W.B."/>
            <person name="Clum A."/>
            <person name="Lindquist E."/>
            <person name="Daum C."/>
            <person name="Ramamoorthy G.K."/>
            <person name="Gryganskyi A."/>
            <person name="Culley D."/>
            <person name="Magnuson J.K."/>
            <person name="James T.Y."/>
            <person name="O'Malley M.A."/>
            <person name="Stajich J.E."/>
            <person name="Spatafora J.W."/>
            <person name="Visel A."/>
            <person name="Grigoriev I.V."/>
        </authorList>
    </citation>
    <scope>NUCLEOTIDE SEQUENCE [LARGE SCALE GENOMIC DNA]</scope>
    <source>
        <strain evidence="4 5">S4</strain>
    </source>
</reference>
<dbReference type="Proteomes" id="UP000193944">
    <property type="component" value="Unassembled WGS sequence"/>
</dbReference>
<dbReference type="SMART" id="SM00787">
    <property type="entry name" value="Spc7"/>
    <property type="match status" value="1"/>
</dbReference>
<dbReference type="STRING" id="1754192.A0A1Y1XAE5"/>
<dbReference type="Pfam" id="PF18210">
    <property type="entry name" value="Knl1_RWD_C"/>
    <property type="match status" value="1"/>
</dbReference>
<accession>A0A1Y1XAE5</accession>
<dbReference type="EMBL" id="MCFG01000088">
    <property type="protein sequence ID" value="ORX82725.1"/>
    <property type="molecule type" value="Genomic_DNA"/>
</dbReference>
<dbReference type="GO" id="GO:0007094">
    <property type="term" value="P:mitotic spindle assembly checkpoint signaling"/>
    <property type="evidence" value="ECO:0007669"/>
    <property type="project" value="TreeGrafter"/>
</dbReference>
<protein>
    <recommendedName>
        <fullName evidence="3">Spc7 kinetochore protein domain-containing protein</fullName>
    </recommendedName>
</protein>
<sequence>MANKQYRNNLEQKENNINIGNENKNNNIKIPNTLNKNIENIDDVLFQNHTLEERNLERNDSIKLSSTIDVLPSASPYKRYSIIPTRATPSSKRQSKSYSIFNEIMQTPRILRERKRQQDLLNDSINSYNSISLNKPLNMSITSNITNTQEVESPTVLLGNEEIGNEENLLNEELSILGGDISISEDNTSEDKIVPLSRYLQLIGIQFKDNFKKKSERKIPNVDNIDINNDQLSEVEKLKAIAVYTQELDGLKYECDDIQKSIKECKNTLDEYDKQFLKEIPSSFKDYNNAVDDERKKLQQNFKTTQEYSRLKAKQAWYRWRTSMCNGMIKKYNKSIELFKMDMEKINEFSSEISKFVPSMKLYSNQLTETINLNKSHEVLSESFEERMTLLEKKIQEQKQYILNLKSETLSSEKEKENSTKKIDELKNTIEQLKNIIEQSKERIKQLESTIFTKEKLQKSKNEFNLIVSVSQWNIKSLSPDLISYIYNDVLQVSFNRRNQTNLIYDVDIDFTNLEKSKFRIDIKQFKPVIKGIQNKVSICKNNKDIKKTLDDVAYYWNKLTKLFQDIELVLQTNIVEIYTADSKDIESKEIPLSMQNNTTIVRIVFFDGKQKFRYFVDFFINNNCAYPYGKLNWRFIYKYGNVKYELVKQIINDTPKGKRRLEEICKNLRTIQI</sequence>
<feature type="region of interest" description="Disordered" evidence="2">
    <location>
        <begin position="1"/>
        <end position="27"/>
    </location>
</feature>
<evidence type="ECO:0000313" key="5">
    <source>
        <dbReference type="Proteomes" id="UP000193944"/>
    </source>
</evidence>
<feature type="compositionally biased region" description="Low complexity" evidence="2">
    <location>
        <begin position="15"/>
        <end position="27"/>
    </location>
</feature>
<dbReference type="AlphaFoldDB" id="A0A1Y1XAE5"/>
<dbReference type="GO" id="GO:1990758">
    <property type="term" value="P:mitotic sister chromatid biorientation"/>
    <property type="evidence" value="ECO:0007669"/>
    <property type="project" value="TreeGrafter"/>
</dbReference>
<dbReference type="GO" id="GO:0000776">
    <property type="term" value="C:kinetochore"/>
    <property type="evidence" value="ECO:0007669"/>
    <property type="project" value="TreeGrafter"/>
</dbReference>
<dbReference type="Pfam" id="PF08317">
    <property type="entry name" value="Spc7"/>
    <property type="match status" value="1"/>
</dbReference>
<comment type="caution">
    <text evidence="4">The sequence shown here is derived from an EMBL/GenBank/DDBJ whole genome shotgun (WGS) entry which is preliminary data.</text>
</comment>
<dbReference type="InterPro" id="IPR033338">
    <property type="entry name" value="Spc105/Spc7"/>
</dbReference>
<dbReference type="GO" id="GO:0034501">
    <property type="term" value="P:protein localization to kinetochore"/>
    <property type="evidence" value="ECO:0007669"/>
    <property type="project" value="TreeGrafter"/>
</dbReference>
<dbReference type="OrthoDB" id="5592879at2759"/>
<keyword evidence="1" id="KW-0175">Coiled coil</keyword>
<dbReference type="InterPro" id="IPR040850">
    <property type="entry name" value="Knl1_RWD_C"/>
</dbReference>
<feature type="domain" description="Spc7 kinetochore protein" evidence="3">
    <location>
        <begin position="183"/>
        <end position="496"/>
    </location>
</feature>
<dbReference type="PANTHER" id="PTHR28260:SF1">
    <property type="entry name" value="SPINDLE POLE BODY COMPONENT SPC105"/>
    <property type="match status" value="1"/>
</dbReference>
<evidence type="ECO:0000256" key="2">
    <source>
        <dbReference type="SAM" id="MobiDB-lite"/>
    </source>
</evidence>
<proteinExistence type="predicted"/>
<keyword evidence="5" id="KW-1185">Reference proteome</keyword>
<evidence type="ECO:0000256" key="1">
    <source>
        <dbReference type="SAM" id="Coils"/>
    </source>
</evidence>
<dbReference type="InterPro" id="IPR013253">
    <property type="entry name" value="Spc7_domain"/>
</dbReference>
<feature type="coiled-coil region" evidence="1">
    <location>
        <begin position="388"/>
        <end position="457"/>
    </location>
</feature>
<gene>
    <name evidence="4" type="ORF">BCR32DRAFT_326716</name>
</gene>